<dbReference type="PIRSF" id="PIRSF005426">
    <property type="entry name" value="Frp"/>
    <property type="match status" value="1"/>
</dbReference>
<name>A0A3P3DVH0_9RHOB</name>
<dbReference type="Gene3D" id="3.40.109.10">
    <property type="entry name" value="NADH Oxidase"/>
    <property type="match status" value="1"/>
</dbReference>
<dbReference type="Proteomes" id="UP000282125">
    <property type="component" value="Unassembled WGS sequence"/>
</dbReference>
<accession>A0A3P3DVH0</accession>
<evidence type="ECO:0000256" key="4">
    <source>
        <dbReference type="ARBA" id="ARBA00023002"/>
    </source>
</evidence>
<keyword evidence="3 5" id="KW-0288">FMN</keyword>
<evidence type="ECO:0000256" key="3">
    <source>
        <dbReference type="ARBA" id="ARBA00022643"/>
    </source>
</evidence>
<reference evidence="7 8" key="1">
    <citation type="submission" date="2018-11" db="EMBL/GenBank/DDBJ databases">
        <title>Gemmobacter sp. nov., YIM 102744-1 draft genome.</title>
        <authorList>
            <person name="Li G."/>
            <person name="Jiang Y."/>
        </authorList>
    </citation>
    <scope>NUCLEOTIDE SEQUENCE [LARGE SCALE GENOMIC DNA]</scope>
    <source>
        <strain evidence="7 8">YIM 102744-1</strain>
    </source>
</reference>
<keyword evidence="5" id="KW-0521">NADP</keyword>
<gene>
    <name evidence="7" type="ORF">EG244_02180</name>
</gene>
<keyword evidence="8" id="KW-1185">Reference proteome</keyword>
<keyword evidence="2 5" id="KW-0285">Flavoprotein</keyword>
<proteinExistence type="inferred from homology"/>
<organism evidence="7 8">
    <name type="scientific">Falsigemmobacter faecalis</name>
    <dbReference type="NCBI Taxonomy" id="2488730"/>
    <lineage>
        <taxon>Bacteria</taxon>
        <taxon>Pseudomonadati</taxon>
        <taxon>Pseudomonadota</taxon>
        <taxon>Alphaproteobacteria</taxon>
        <taxon>Rhodobacterales</taxon>
        <taxon>Paracoccaceae</taxon>
        <taxon>Falsigemmobacter</taxon>
    </lineage>
</organism>
<evidence type="ECO:0000313" key="7">
    <source>
        <dbReference type="EMBL" id="RRH78273.1"/>
    </source>
</evidence>
<dbReference type="InterPro" id="IPR016446">
    <property type="entry name" value="Flavin_OxRdtase_Frp"/>
</dbReference>
<dbReference type="CDD" id="cd02146">
    <property type="entry name" value="NfsA-like"/>
    <property type="match status" value="1"/>
</dbReference>
<evidence type="ECO:0000256" key="5">
    <source>
        <dbReference type="PIRNR" id="PIRNR005426"/>
    </source>
</evidence>
<dbReference type="GO" id="GO:0016491">
    <property type="term" value="F:oxidoreductase activity"/>
    <property type="evidence" value="ECO:0007669"/>
    <property type="project" value="UniProtKB-UniRule"/>
</dbReference>
<keyword evidence="4 5" id="KW-0560">Oxidoreductase</keyword>
<dbReference type="AlphaFoldDB" id="A0A3P3DVH0"/>
<evidence type="ECO:0000256" key="1">
    <source>
        <dbReference type="ARBA" id="ARBA00008366"/>
    </source>
</evidence>
<dbReference type="PANTHER" id="PTHR43425">
    <property type="entry name" value="OXYGEN-INSENSITIVE NADPH NITROREDUCTASE"/>
    <property type="match status" value="1"/>
</dbReference>
<dbReference type="Pfam" id="PF00881">
    <property type="entry name" value="Nitroreductase"/>
    <property type="match status" value="1"/>
</dbReference>
<dbReference type="InterPro" id="IPR000415">
    <property type="entry name" value="Nitroreductase-like"/>
</dbReference>
<evidence type="ECO:0000256" key="2">
    <source>
        <dbReference type="ARBA" id="ARBA00022630"/>
    </source>
</evidence>
<dbReference type="PANTHER" id="PTHR43425:SF2">
    <property type="entry name" value="OXYGEN-INSENSITIVE NADPH NITROREDUCTASE"/>
    <property type="match status" value="1"/>
</dbReference>
<comment type="caution">
    <text evidence="7">The sequence shown here is derived from an EMBL/GenBank/DDBJ whole genome shotgun (WGS) entry which is preliminary data.</text>
</comment>
<evidence type="ECO:0000313" key="8">
    <source>
        <dbReference type="Proteomes" id="UP000282125"/>
    </source>
</evidence>
<dbReference type="RefSeq" id="WP_124963363.1">
    <property type="nucleotide sequence ID" value="NZ_RRAZ01000002.1"/>
</dbReference>
<dbReference type="SUPFAM" id="SSF55469">
    <property type="entry name" value="FMN-dependent nitroreductase-like"/>
    <property type="match status" value="1"/>
</dbReference>
<protein>
    <submittedName>
        <fullName evidence="7">NADPH-dependent oxidoreductase</fullName>
    </submittedName>
</protein>
<sequence>MTLTEQTCPIATRYGEALAGTAAPTPVIESLLAHRSVRNFLPQPLSAGTVELLVAAASSAPTSSNLQVWSVVAVQDAATRAKLAELAGGQKHIAEAPLCFLWIADLSRTETILQAEGTGTEALDHTEAFLLASVDAMLAAQNALVAAESLGLGTVYIGGLRNHPAELAELIGLPKRAYVVAGLVVGHPDPSVATAVKPRLPQDAVLHHERYNADQADAVARHDAATLTFRAEQGLSPQPWTALLKGRLGSLKGLSGRHVLRSTLEGLGFGFR</sequence>
<dbReference type="EMBL" id="RRAZ01000002">
    <property type="protein sequence ID" value="RRH78273.1"/>
    <property type="molecule type" value="Genomic_DNA"/>
</dbReference>
<feature type="domain" description="Nitroreductase" evidence="6">
    <location>
        <begin position="33"/>
        <end position="187"/>
    </location>
</feature>
<comment type="similarity">
    <text evidence="1 5">Belongs to the flavin oxidoreductase frp family.</text>
</comment>
<dbReference type="InterPro" id="IPR029479">
    <property type="entry name" value="Nitroreductase"/>
</dbReference>
<evidence type="ECO:0000259" key="6">
    <source>
        <dbReference type="Pfam" id="PF00881"/>
    </source>
</evidence>
<dbReference type="OrthoDB" id="3181400at2"/>